<reference evidence="2" key="1">
    <citation type="submission" date="2020-10" db="EMBL/GenBank/DDBJ databases">
        <authorList>
            <person name="Castelo-Branco R."/>
            <person name="Eusebio N."/>
            <person name="Adriana R."/>
            <person name="Vieira A."/>
            <person name="Brugerolle De Fraissinette N."/>
            <person name="Rezende De Castro R."/>
            <person name="Schneider M.P."/>
            <person name="Vasconcelos V."/>
            <person name="Leao P.N."/>
        </authorList>
    </citation>
    <scope>NUCLEOTIDE SEQUENCE</scope>
    <source>
        <strain evidence="2">LEGE 07157</strain>
    </source>
</reference>
<keyword evidence="1" id="KW-0732">Signal</keyword>
<dbReference type="RefSeq" id="WP_194030174.1">
    <property type="nucleotide sequence ID" value="NZ_JADEWZ010000020.1"/>
</dbReference>
<dbReference type="AlphaFoldDB" id="A0A8J7JBN6"/>
<dbReference type="EMBL" id="JADEWZ010000020">
    <property type="protein sequence ID" value="MBE9117085.1"/>
    <property type="molecule type" value="Genomic_DNA"/>
</dbReference>
<accession>A0A8J7JBN6</accession>
<dbReference type="GO" id="GO:0004180">
    <property type="term" value="F:carboxypeptidase activity"/>
    <property type="evidence" value="ECO:0007669"/>
    <property type="project" value="UniProtKB-KW"/>
</dbReference>
<keyword evidence="2" id="KW-0121">Carboxypeptidase</keyword>
<evidence type="ECO:0000313" key="2">
    <source>
        <dbReference type="EMBL" id="MBE9117085.1"/>
    </source>
</evidence>
<keyword evidence="2" id="KW-0378">Hydrolase</keyword>
<evidence type="ECO:0000256" key="1">
    <source>
        <dbReference type="SAM" id="SignalP"/>
    </source>
</evidence>
<feature type="chain" id="PRO_5035322751" evidence="1">
    <location>
        <begin position="27"/>
        <end position="162"/>
    </location>
</feature>
<proteinExistence type="predicted"/>
<sequence>MTSPKLSYLLPLLLLSSFSGSREAFAHSSTIEYRQTQAIEIQANYEQNVPMVNAQVTIYAPNNPSTPWQQGITDEQGRYTFIPDRTQTGSWEVKVRQAGHGSILTIPVEETATATTVPTAQSFVGGSNEVYTPLQKTVMAMAGIWGCVGTALFFSRKKIDHC</sequence>
<protein>
    <submittedName>
        <fullName evidence="2">Carboxypeptidase regulatory-like domain-containing protein</fullName>
    </submittedName>
</protein>
<dbReference type="Proteomes" id="UP000654482">
    <property type="component" value="Unassembled WGS sequence"/>
</dbReference>
<organism evidence="2 3">
    <name type="scientific">Lusitaniella coriacea LEGE 07157</name>
    <dbReference type="NCBI Taxonomy" id="945747"/>
    <lineage>
        <taxon>Bacteria</taxon>
        <taxon>Bacillati</taxon>
        <taxon>Cyanobacteriota</taxon>
        <taxon>Cyanophyceae</taxon>
        <taxon>Spirulinales</taxon>
        <taxon>Lusitaniellaceae</taxon>
        <taxon>Lusitaniella</taxon>
    </lineage>
</organism>
<name>A0A8J7JBN6_9CYAN</name>
<feature type="signal peptide" evidence="1">
    <location>
        <begin position="1"/>
        <end position="26"/>
    </location>
</feature>
<comment type="caution">
    <text evidence="2">The sequence shown here is derived from an EMBL/GenBank/DDBJ whole genome shotgun (WGS) entry which is preliminary data.</text>
</comment>
<keyword evidence="3" id="KW-1185">Reference proteome</keyword>
<gene>
    <name evidence="2" type="ORF">IQ249_14380</name>
</gene>
<keyword evidence="2" id="KW-0645">Protease</keyword>
<evidence type="ECO:0000313" key="3">
    <source>
        <dbReference type="Proteomes" id="UP000654482"/>
    </source>
</evidence>